<feature type="chain" id="PRO_5035838514" description="Pentatricopeptide repeat-containing protein" evidence="1">
    <location>
        <begin position="16"/>
        <end position="146"/>
    </location>
</feature>
<proteinExistence type="predicted"/>
<organism evidence="2 3">
    <name type="scientific">Ostreobium quekettii</name>
    <dbReference type="NCBI Taxonomy" id="121088"/>
    <lineage>
        <taxon>Eukaryota</taxon>
        <taxon>Viridiplantae</taxon>
        <taxon>Chlorophyta</taxon>
        <taxon>core chlorophytes</taxon>
        <taxon>Ulvophyceae</taxon>
        <taxon>TCBD clade</taxon>
        <taxon>Bryopsidales</taxon>
        <taxon>Ostreobineae</taxon>
        <taxon>Ostreobiaceae</taxon>
        <taxon>Ostreobium</taxon>
    </lineage>
</organism>
<dbReference type="AlphaFoldDB" id="A0A8S1IUT1"/>
<accession>A0A8S1IUT1</accession>
<evidence type="ECO:0000313" key="2">
    <source>
        <dbReference type="EMBL" id="CAD7698802.1"/>
    </source>
</evidence>
<sequence>MVGTLFAGLFALGFSDLAYEVAMDARSLGMIVTQRNLIYLVRYLTQTDPQKAANVWELAVDQQCGRELSRLAFSLFKCYMDHGLIDKARSLCEDIKSKRVRTRMSPRLRRLIENTLEGKESWRKQASGPLDRVAKRMAWVSSAGGS</sequence>
<dbReference type="Proteomes" id="UP000708148">
    <property type="component" value="Unassembled WGS sequence"/>
</dbReference>
<dbReference type="EMBL" id="CAJHUC010000886">
    <property type="protein sequence ID" value="CAD7698802.1"/>
    <property type="molecule type" value="Genomic_DNA"/>
</dbReference>
<feature type="signal peptide" evidence="1">
    <location>
        <begin position="1"/>
        <end position="15"/>
    </location>
</feature>
<comment type="caution">
    <text evidence="2">The sequence shown here is derived from an EMBL/GenBank/DDBJ whole genome shotgun (WGS) entry which is preliminary data.</text>
</comment>
<evidence type="ECO:0000313" key="3">
    <source>
        <dbReference type="Proteomes" id="UP000708148"/>
    </source>
</evidence>
<keyword evidence="1" id="KW-0732">Signal</keyword>
<gene>
    <name evidence="2" type="ORF">OSTQU699_LOCUS4161</name>
</gene>
<keyword evidence="3" id="KW-1185">Reference proteome</keyword>
<name>A0A8S1IUT1_9CHLO</name>
<reference evidence="2" key="1">
    <citation type="submission" date="2020-12" db="EMBL/GenBank/DDBJ databases">
        <authorList>
            <person name="Iha C."/>
        </authorList>
    </citation>
    <scope>NUCLEOTIDE SEQUENCE</scope>
</reference>
<evidence type="ECO:0000256" key="1">
    <source>
        <dbReference type="SAM" id="SignalP"/>
    </source>
</evidence>
<protein>
    <recommendedName>
        <fullName evidence="4">Pentatricopeptide repeat-containing protein</fullName>
    </recommendedName>
</protein>
<evidence type="ECO:0008006" key="4">
    <source>
        <dbReference type="Google" id="ProtNLM"/>
    </source>
</evidence>